<dbReference type="Proteomes" id="UP001163324">
    <property type="component" value="Chromosome 3"/>
</dbReference>
<protein>
    <submittedName>
        <fullName evidence="1">Uncharacterized protein</fullName>
    </submittedName>
</protein>
<gene>
    <name evidence="1" type="ORF">N3K66_004048</name>
</gene>
<accession>A0ACC0V744</accession>
<keyword evidence="2" id="KW-1185">Reference proteome</keyword>
<evidence type="ECO:0000313" key="2">
    <source>
        <dbReference type="Proteomes" id="UP001163324"/>
    </source>
</evidence>
<sequence length="515" mass="54596">MLNSLFISCGLAGAVSASALASVPAVASNITTGTEPCDALVAAGLRNRMLLPTDGGYEPRIETWYATNTRQHPWCLVLPESTEDVALTLTTLLQADNGAGDWSIAVKSGGHGYPGSNNVVRGVTIDLGKLNTTTYDAATNIAGVGTGGRWEYVYADLEKHGVTAVGGRDGDVGVGGFLLGGGTSFFAGQRGFGCDSVVNYEVVLTNGSVVNANASSHSDLWKALKGGGSNFGIVTRFDLEALPTRDLYYDNRVVPLNNSETVISTVVDFANHDESEADNALVALYTYDAKYGNESVIVLIYANVEGDAEAGTSYDKLQTVPALTNKTEMITMAEAAAGSKLEGASRGIGATILVKNDPAIVRYMTQLHEELIKTLNKVLKPGSFQVMCILQPVPSLYGRVSQQRGGNMLNLENVEGGSVMWTGGVGLKGDEADEAVAHAHFMKTAEKIKAFSESVNGARDLVYMNYAEPSQDPLGSYGAENLQFMRDVAAEYDPHGLFQNWVRGGFKVSKAQSVA</sequence>
<evidence type="ECO:0000313" key="1">
    <source>
        <dbReference type="EMBL" id="KAI9902231.1"/>
    </source>
</evidence>
<dbReference type="EMBL" id="CM047942">
    <property type="protein sequence ID" value="KAI9902231.1"/>
    <property type="molecule type" value="Genomic_DNA"/>
</dbReference>
<comment type="caution">
    <text evidence="1">The sequence shown here is derived from an EMBL/GenBank/DDBJ whole genome shotgun (WGS) entry which is preliminary data.</text>
</comment>
<reference evidence="1" key="1">
    <citation type="submission" date="2022-10" db="EMBL/GenBank/DDBJ databases">
        <title>Complete Genome of Trichothecium roseum strain YXFP-22015, a Plant Pathogen Isolated from Citrus.</title>
        <authorList>
            <person name="Wang Y."/>
            <person name="Zhu L."/>
        </authorList>
    </citation>
    <scope>NUCLEOTIDE SEQUENCE</scope>
    <source>
        <strain evidence="1">YXFP-22015</strain>
    </source>
</reference>
<name>A0ACC0V744_9HYPO</name>
<proteinExistence type="predicted"/>
<organism evidence="1 2">
    <name type="scientific">Trichothecium roseum</name>
    <dbReference type="NCBI Taxonomy" id="47278"/>
    <lineage>
        <taxon>Eukaryota</taxon>
        <taxon>Fungi</taxon>
        <taxon>Dikarya</taxon>
        <taxon>Ascomycota</taxon>
        <taxon>Pezizomycotina</taxon>
        <taxon>Sordariomycetes</taxon>
        <taxon>Hypocreomycetidae</taxon>
        <taxon>Hypocreales</taxon>
        <taxon>Hypocreales incertae sedis</taxon>
        <taxon>Trichothecium</taxon>
    </lineage>
</organism>